<dbReference type="STRING" id="216903.SAMN05444371_2390"/>
<dbReference type="AlphaFoldDB" id="A0A1M6SCL8"/>
<organism evidence="1 2">
    <name type="scientific">Epilithonimonas mollis</name>
    <dbReference type="NCBI Taxonomy" id="216903"/>
    <lineage>
        <taxon>Bacteria</taxon>
        <taxon>Pseudomonadati</taxon>
        <taxon>Bacteroidota</taxon>
        <taxon>Flavobacteriia</taxon>
        <taxon>Flavobacteriales</taxon>
        <taxon>Weeksellaceae</taxon>
        <taxon>Chryseobacterium group</taxon>
        <taxon>Epilithonimonas</taxon>
    </lineage>
</organism>
<dbReference type="InterPro" id="IPR021457">
    <property type="entry name" value="DUF3108"/>
</dbReference>
<keyword evidence="2" id="KW-1185">Reference proteome</keyword>
<protein>
    <submittedName>
        <fullName evidence="1">Uncharacterized protein</fullName>
    </submittedName>
</protein>
<dbReference type="OrthoDB" id="756873at2"/>
<sequence length="237" mass="27466">MKTFLFILIIGCADSFSAQNILSPADVKLNSKYIQDESWEVSWSMENAGSKFEIGKVINEFKKLNKKDLLIKTTVKMKQSPEAWIDSTIVKISDFQPVYHSSFNSMRNMSIRFNKNKATGYYLDNKTQKKIIIDEETNSSYFDSNSYPALIRFLPLAEIYTKEISIFDYNPAAKKGIIKAYIEKVEKSEYNGEKVWVVKTTDDIQDRKTESIYYIDMNTRKVLKQEINAGGRKMIME</sequence>
<evidence type="ECO:0000313" key="1">
    <source>
        <dbReference type="EMBL" id="SHK42512.1"/>
    </source>
</evidence>
<dbReference type="Proteomes" id="UP000184498">
    <property type="component" value="Unassembled WGS sequence"/>
</dbReference>
<dbReference type="Pfam" id="PF11306">
    <property type="entry name" value="DUF3108"/>
    <property type="match status" value="1"/>
</dbReference>
<reference evidence="2" key="1">
    <citation type="submission" date="2016-11" db="EMBL/GenBank/DDBJ databases">
        <authorList>
            <person name="Varghese N."/>
            <person name="Submissions S."/>
        </authorList>
    </citation>
    <scope>NUCLEOTIDE SEQUENCE [LARGE SCALE GENOMIC DNA]</scope>
    <source>
        <strain evidence="2">DSM 18016</strain>
    </source>
</reference>
<accession>A0A1M6SCL8</accession>
<proteinExistence type="predicted"/>
<gene>
    <name evidence="1" type="ORF">SAMN05444371_2390</name>
</gene>
<dbReference type="RefSeq" id="WP_072998151.1">
    <property type="nucleotide sequence ID" value="NZ_FRAM01000002.1"/>
</dbReference>
<dbReference type="EMBL" id="FRAM01000002">
    <property type="protein sequence ID" value="SHK42512.1"/>
    <property type="molecule type" value="Genomic_DNA"/>
</dbReference>
<name>A0A1M6SCL8_9FLAO</name>
<evidence type="ECO:0000313" key="2">
    <source>
        <dbReference type="Proteomes" id="UP000184498"/>
    </source>
</evidence>